<evidence type="ECO:0000256" key="1">
    <source>
        <dbReference type="SAM" id="MobiDB-lite"/>
    </source>
</evidence>
<dbReference type="WBParaSite" id="BXY_0482300.1">
    <property type="protein sequence ID" value="BXY_0482300.1"/>
    <property type="gene ID" value="BXY_0482300"/>
</dbReference>
<feature type="region of interest" description="Disordered" evidence="1">
    <location>
        <begin position="57"/>
        <end position="94"/>
    </location>
</feature>
<evidence type="ECO:0000313" key="3">
    <source>
        <dbReference type="WBParaSite" id="BXY_0482300.1"/>
    </source>
</evidence>
<name>A0A1I7RVR1_BURXY</name>
<dbReference type="AlphaFoldDB" id="A0A1I7RVR1"/>
<organism evidence="2 3">
    <name type="scientific">Bursaphelenchus xylophilus</name>
    <name type="common">Pinewood nematode worm</name>
    <name type="synonym">Aphelenchoides xylophilus</name>
    <dbReference type="NCBI Taxonomy" id="6326"/>
    <lineage>
        <taxon>Eukaryota</taxon>
        <taxon>Metazoa</taxon>
        <taxon>Ecdysozoa</taxon>
        <taxon>Nematoda</taxon>
        <taxon>Chromadorea</taxon>
        <taxon>Rhabditida</taxon>
        <taxon>Tylenchina</taxon>
        <taxon>Tylenchomorpha</taxon>
        <taxon>Aphelenchoidea</taxon>
        <taxon>Aphelenchoididae</taxon>
        <taxon>Bursaphelenchus</taxon>
    </lineage>
</organism>
<feature type="compositionally biased region" description="Polar residues" evidence="1">
    <location>
        <begin position="82"/>
        <end position="94"/>
    </location>
</feature>
<reference evidence="3" key="1">
    <citation type="submission" date="2016-11" db="UniProtKB">
        <authorList>
            <consortium name="WormBaseParasite"/>
        </authorList>
    </citation>
    <scope>IDENTIFICATION</scope>
</reference>
<sequence>MRFTFQSPIFLGFHLPARFPQATEKIQNAKLGVDLTSFGHDILDGCVCTERRAACRKSTAKAEPGNHHLGRTARKDNVARGNKNSKNTTSALRR</sequence>
<evidence type="ECO:0000313" key="2">
    <source>
        <dbReference type="Proteomes" id="UP000095284"/>
    </source>
</evidence>
<accession>A0A1I7RVR1</accession>
<dbReference type="Proteomes" id="UP000095284">
    <property type="component" value="Unplaced"/>
</dbReference>
<protein>
    <submittedName>
        <fullName evidence="3">Transposase</fullName>
    </submittedName>
</protein>
<proteinExistence type="predicted"/>